<dbReference type="EMBL" id="JBHTHZ010000013">
    <property type="protein sequence ID" value="MFD0794958.1"/>
    <property type="molecule type" value="Genomic_DNA"/>
</dbReference>
<keyword evidence="4" id="KW-1185">Reference proteome</keyword>
<keyword evidence="2" id="KW-0808">Transferase</keyword>
<evidence type="ECO:0000313" key="3">
    <source>
        <dbReference type="EMBL" id="MFD0794958.1"/>
    </source>
</evidence>
<protein>
    <submittedName>
        <fullName evidence="3">WecB/TagA/CpsF family glycosyltransferase</fullName>
    </submittedName>
</protein>
<evidence type="ECO:0000256" key="2">
    <source>
        <dbReference type="ARBA" id="ARBA00022679"/>
    </source>
</evidence>
<evidence type="ECO:0000313" key="4">
    <source>
        <dbReference type="Proteomes" id="UP001597010"/>
    </source>
</evidence>
<proteinExistence type="predicted"/>
<dbReference type="NCBIfam" id="TIGR00696">
    <property type="entry name" value="wecG_tagA_cpsF"/>
    <property type="match status" value="1"/>
</dbReference>
<dbReference type="Proteomes" id="UP001597010">
    <property type="component" value="Unassembled WGS sequence"/>
</dbReference>
<dbReference type="CDD" id="cd06533">
    <property type="entry name" value="Glyco_transf_WecG_TagA"/>
    <property type="match status" value="1"/>
</dbReference>
<reference evidence="4" key="1">
    <citation type="journal article" date="2019" name="Int. J. Syst. Evol. Microbiol.">
        <title>The Global Catalogue of Microorganisms (GCM) 10K type strain sequencing project: providing services to taxonomists for standard genome sequencing and annotation.</title>
        <authorList>
            <consortium name="The Broad Institute Genomics Platform"/>
            <consortium name="The Broad Institute Genome Sequencing Center for Infectious Disease"/>
            <person name="Wu L."/>
            <person name="Ma J."/>
        </authorList>
    </citation>
    <scope>NUCLEOTIDE SEQUENCE [LARGE SCALE GENOMIC DNA]</scope>
    <source>
        <strain evidence="4">CCUG 61484</strain>
    </source>
</reference>
<organism evidence="3 4">
    <name type="scientific">Mucilaginibacter litoreus</name>
    <dbReference type="NCBI Taxonomy" id="1048221"/>
    <lineage>
        <taxon>Bacteria</taxon>
        <taxon>Pseudomonadati</taxon>
        <taxon>Bacteroidota</taxon>
        <taxon>Sphingobacteriia</taxon>
        <taxon>Sphingobacteriales</taxon>
        <taxon>Sphingobacteriaceae</taxon>
        <taxon>Mucilaginibacter</taxon>
    </lineage>
</organism>
<evidence type="ECO:0000256" key="1">
    <source>
        <dbReference type="ARBA" id="ARBA00022676"/>
    </source>
</evidence>
<comment type="caution">
    <text evidence="3">The sequence shown here is derived from an EMBL/GenBank/DDBJ whole genome shotgun (WGS) entry which is preliminary data.</text>
</comment>
<dbReference type="PANTHER" id="PTHR34136">
    <property type="match status" value="1"/>
</dbReference>
<name>A0ABW3AV64_9SPHI</name>
<sequence length="266" mass="30125">MQVTDTNVVANVDTIKILNIDICNISKTNLLKQLTSGVLVTPNVDHLVKLQSDRNFYECYKNSDWIICDSKIVNLAAKFLGKSFYEVIPGSSLLPAFYNFHKNNKNIRLFLLGAGPGIADIAKVNINNKVGWNMVVGAHSPSFGFEKNNDECEEIINIINSSGANVLVVGVGAPKQEKWIMKYKERLKSIDLFMALGATIDFEAGTIKRAPQLLQTLHLEWLFRLSKEPGRLWKRYLVESLPFFNQIIKQKYNTYKNPFADEIKHS</sequence>
<dbReference type="InterPro" id="IPR004629">
    <property type="entry name" value="WecG_TagA_CpsF"/>
</dbReference>
<keyword evidence="1" id="KW-0328">Glycosyltransferase</keyword>
<accession>A0ABW3AV64</accession>
<dbReference type="Pfam" id="PF03808">
    <property type="entry name" value="Glyco_tran_WecG"/>
    <property type="match status" value="1"/>
</dbReference>
<dbReference type="PANTHER" id="PTHR34136:SF1">
    <property type="entry name" value="UDP-N-ACETYL-D-MANNOSAMINURONIC ACID TRANSFERASE"/>
    <property type="match status" value="1"/>
</dbReference>
<dbReference type="RefSeq" id="WP_377116869.1">
    <property type="nucleotide sequence ID" value="NZ_JBHTHZ010000013.1"/>
</dbReference>
<gene>
    <name evidence="3" type="ORF">ACFQZX_15155</name>
</gene>